<feature type="region of interest" description="Disordered" evidence="1">
    <location>
        <begin position="308"/>
        <end position="362"/>
    </location>
</feature>
<dbReference type="GO" id="GO:0004540">
    <property type="term" value="F:RNA nuclease activity"/>
    <property type="evidence" value="ECO:0007669"/>
    <property type="project" value="InterPro"/>
</dbReference>
<dbReference type="Gene3D" id="3.40.50.1010">
    <property type="entry name" value="5'-nuclease"/>
    <property type="match status" value="1"/>
</dbReference>
<dbReference type="Proteomes" id="UP000017836">
    <property type="component" value="Unassembled WGS sequence"/>
</dbReference>
<keyword evidence="4" id="KW-1185">Reference proteome</keyword>
<dbReference type="eggNOG" id="ENOG502QT74">
    <property type="taxonomic scope" value="Eukaryota"/>
</dbReference>
<evidence type="ECO:0000313" key="4">
    <source>
        <dbReference type="Proteomes" id="UP000017836"/>
    </source>
</evidence>
<dbReference type="CDD" id="cd10910">
    <property type="entry name" value="PIN_limkain_b1_N_like"/>
    <property type="match status" value="1"/>
</dbReference>
<dbReference type="STRING" id="13333.W1PXJ7"/>
<evidence type="ECO:0000256" key="1">
    <source>
        <dbReference type="SAM" id="MobiDB-lite"/>
    </source>
</evidence>
<dbReference type="InterPro" id="IPR024768">
    <property type="entry name" value="Marf1"/>
</dbReference>
<dbReference type="GO" id="GO:0010468">
    <property type="term" value="P:regulation of gene expression"/>
    <property type="evidence" value="ECO:0007669"/>
    <property type="project" value="InterPro"/>
</dbReference>
<gene>
    <name evidence="3" type="ORF">AMTR_s00040p00044580</name>
</gene>
<evidence type="ECO:0000313" key="3">
    <source>
        <dbReference type="EMBL" id="ERN12978.1"/>
    </source>
</evidence>
<feature type="compositionally biased region" description="Polar residues" evidence="1">
    <location>
        <begin position="347"/>
        <end position="361"/>
    </location>
</feature>
<protein>
    <recommendedName>
        <fullName evidence="2">HTH OST-type domain-containing protein</fullName>
    </recommendedName>
</protein>
<dbReference type="AlphaFoldDB" id="W1PXJ7"/>
<proteinExistence type="predicted"/>
<dbReference type="Gene3D" id="3.30.420.610">
    <property type="entry name" value="LOTUS domain-like"/>
    <property type="match status" value="1"/>
</dbReference>
<dbReference type="EMBL" id="KI392591">
    <property type="protein sequence ID" value="ERN12978.1"/>
    <property type="molecule type" value="Genomic_DNA"/>
</dbReference>
<dbReference type="HOGENOM" id="CLU_483452_0_0_1"/>
<accession>W1PXJ7</accession>
<dbReference type="GO" id="GO:0005777">
    <property type="term" value="C:peroxisome"/>
    <property type="evidence" value="ECO:0007669"/>
    <property type="project" value="InterPro"/>
</dbReference>
<name>W1PXJ7_AMBTC</name>
<sequence length="564" mass="62400">MEESLKRRGYSRSEEEIRSVMVSVWWDFENCSVPAGVNVFKVAQRITQALRVSGIKGPVNITAFGDIFQLSRASQEALSSTGICLSHVPRSGKNSADRSIMIDLALWVSQNPPPAHLFLISGDGDFSNILHRLRMNNYNILLASTECSPVLCSAASIMWQWSGLVRGHSLMGKYFNHPPDGMYNSWYGHYKGPIEEVFMDIKLPISDGCSPEDCPESSMDPKPRPIPKAVVSRIHKIVNSFPQGVSVPELRTELSKNNVPIDKDFFGYKKFTRFLLAMQNILKIKRAPSGEAKLLVYGLEPKLYEPVKPDSINGHLDTTIPAASTKSNEGSQPVGPQPDSKEPVLHNQETPATDISHSSSVDELGSSVKEGFLQRIKRLWYGNGSDHHNVTLVGIAQVGYAEIESCSKMAATNVGSCKYSESKMTSTVNPSPSREPHDCANSSSHLLDVSKATPKEESTGCVGKTDEKSYGSQGFFAQLLRGWKLWGIGKESLDNTSPFIDQNPKTHYTEKYEAENLDVNVVQGQSINHESFSRDDFWDAMKSFLQSPKGLKVVSKSKTRYGDV</sequence>
<dbReference type="PANTHER" id="PTHR14379:SF6">
    <property type="entry name" value="EMB|CAB71880.1"/>
    <property type="match status" value="1"/>
</dbReference>
<feature type="compositionally biased region" description="Polar residues" evidence="1">
    <location>
        <begin position="321"/>
        <end position="331"/>
    </location>
</feature>
<dbReference type="InterPro" id="IPR021139">
    <property type="entry name" value="NYN"/>
</dbReference>
<organism evidence="3 4">
    <name type="scientific">Amborella trichopoda</name>
    <dbReference type="NCBI Taxonomy" id="13333"/>
    <lineage>
        <taxon>Eukaryota</taxon>
        <taxon>Viridiplantae</taxon>
        <taxon>Streptophyta</taxon>
        <taxon>Embryophyta</taxon>
        <taxon>Tracheophyta</taxon>
        <taxon>Spermatophyta</taxon>
        <taxon>Magnoliopsida</taxon>
        <taxon>Amborellales</taxon>
        <taxon>Amborellaceae</taxon>
        <taxon>Amborella</taxon>
    </lineage>
</organism>
<dbReference type="Pfam" id="PF12872">
    <property type="entry name" value="OST-HTH"/>
    <property type="match status" value="1"/>
</dbReference>
<evidence type="ECO:0000259" key="2">
    <source>
        <dbReference type="PROSITE" id="PS51644"/>
    </source>
</evidence>
<dbReference type="InterPro" id="IPR041966">
    <property type="entry name" value="LOTUS-like"/>
</dbReference>
<dbReference type="InterPro" id="IPR025605">
    <property type="entry name" value="OST-HTH/LOTUS_dom"/>
</dbReference>
<dbReference type="Gramene" id="ERN12978">
    <property type="protein sequence ID" value="ERN12978"/>
    <property type="gene ID" value="AMTR_s00040p00044580"/>
</dbReference>
<feature type="domain" description="HTH OST-type" evidence="2">
    <location>
        <begin position="226"/>
        <end position="298"/>
    </location>
</feature>
<reference evidence="4" key="1">
    <citation type="journal article" date="2013" name="Science">
        <title>The Amborella genome and the evolution of flowering plants.</title>
        <authorList>
            <consortium name="Amborella Genome Project"/>
        </authorList>
    </citation>
    <scope>NUCLEOTIDE SEQUENCE [LARGE SCALE GENOMIC DNA]</scope>
</reference>
<dbReference type="PROSITE" id="PS51644">
    <property type="entry name" value="HTH_OST"/>
    <property type="match status" value="1"/>
</dbReference>
<dbReference type="Pfam" id="PF01936">
    <property type="entry name" value="NYN"/>
    <property type="match status" value="1"/>
</dbReference>
<dbReference type="PANTHER" id="PTHR14379">
    <property type="entry name" value="LIMKAIN B LKAP"/>
    <property type="match status" value="1"/>
</dbReference>